<evidence type="ECO:0000313" key="1">
    <source>
        <dbReference type="EMBL" id="SDU21204.1"/>
    </source>
</evidence>
<dbReference type="AlphaFoldDB" id="A0A1H2GNR8"/>
<sequence length="101" mass="10475">MKKFFLIFLITAPVNAEEYPPQVVTPPARSTSYYSSDGYTYGSDGSAAIQSGNTTYIAPPVSSGTGGTTYMQSGNTTYGSDGSVTVKGAGITNYYAPSGSE</sequence>
<evidence type="ECO:0000313" key="2">
    <source>
        <dbReference type="Proteomes" id="UP000243232"/>
    </source>
</evidence>
<dbReference type="Proteomes" id="UP000243232">
    <property type="component" value="Chromosome I"/>
</dbReference>
<organism evidence="1 2">
    <name type="scientific">Pseudomonas pohangensis</name>
    <dbReference type="NCBI Taxonomy" id="364197"/>
    <lineage>
        <taxon>Bacteria</taxon>
        <taxon>Pseudomonadati</taxon>
        <taxon>Pseudomonadota</taxon>
        <taxon>Gammaproteobacteria</taxon>
        <taxon>Pseudomonadales</taxon>
        <taxon>Pseudomonadaceae</taxon>
        <taxon>Pseudomonas</taxon>
    </lineage>
</organism>
<name>A0A1H2GNR8_9PSED</name>
<reference evidence="2" key="1">
    <citation type="submission" date="2016-10" db="EMBL/GenBank/DDBJ databases">
        <authorList>
            <person name="Varghese N."/>
            <person name="Submissions S."/>
        </authorList>
    </citation>
    <scope>NUCLEOTIDE SEQUENCE [LARGE SCALE GENOMIC DNA]</scope>
    <source>
        <strain evidence="2">DSM 17875</strain>
    </source>
</reference>
<accession>A0A1H2GNR8</accession>
<gene>
    <name evidence="1" type="ORF">SAMN05216296_2426</name>
</gene>
<proteinExistence type="predicted"/>
<dbReference type="RefSeq" id="WP_157718861.1">
    <property type="nucleotide sequence ID" value="NZ_LT629785.1"/>
</dbReference>
<keyword evidence="2" id="KW-1185">Reference proteome</keyword>
<dbReference type="STRING" id="364197.SAMN05216296_2426"/>
<dbReference type="EMBL" id="LT629785">
    <property type="protein sequence ID" value="SDU21204.1"/>
    <property type="molecule type" value="Genomic_DNA"/>
</dbReference>
<protein>
    <submittedName>
        <fullName evidence="1">Uncharacterized protein</fullName>
    </submittedName>
</protein>